<protein>
    <submittedName>
        <fullName evidence="2">Unannotated protein</fullName>
    </submittedName>
</protein>
<dbReference type="AlphaFoldDB" id="A0A6J6VB98"/>
<evidence type="ECO:0000313" key="2">
    <source>
        <dbReference type="EMBL" id="CAB4768163.1"/>
    </source>
</evidence>
<proteinExistence type="predicted"/>
<feature type="region of interest" description="Disordered" evidence="1">
    <location>
        <begin position="207"/>
        <end position="236"/>
    </location>
</feature>
<dbReference type="EMBL" id="CAEZYR010000161">
    <property type="protein sequence ID" value="CAB4768163.1"/>
    <property type="molecule type" value="Genomic_DNA"/>
</dbReference>
<reference evidence="2" key="1">
    <citation type="submission" date="2020-05" db="EMBL/GenBank/DDBJ databases">
        <authorList>
            <person name="Chiriac C."/>
            <person name="Salcher M."/>
            <person name="Ghai R."/>
            <person name="Kavagutti S V."/>
        </authorList>
    </citation>
    <scope>NUCLEOTIDE SEQUENCE</scope>
</reference>
<sequence>MSPAVGPDRNGAHATADVKADRQTGLGRRGPQAVPLRVAAVDLEAVEQRAAMPGGRGAFQFGGGGFGRMVRQHGQRGEPAWLIRVEIGREVVPGAPTPLFQRSIGNGQTEHRRTVDDRREQAVAIHIDEPLVGLRRTQAIVEQPGATERTVSAARGQAADTDDVAVDHPTGLPVGGHHPRCALVVGDRQPRGPQVDRQRPHVEVVVARVQRPVDERLGGGSGGGGHRSSLSAKRSL</sequence>
<accession>A0A6J6VB98</accession>
<name>A0A6J6VB98_9ZZZZ</name>
<feature type="region of interest" description="Disordered" evidence="1">
    <location>
        <begin position="1"/>
        <end position="30"/>
    </location>
</feature>
<evidence type="ECO:0000256" key="1">
    <source>
        <dbReference type="SAM" id="MobiDB-lite"/>
    </source>
</evidence>
<feature type="region of interest" description="Disordered" evidence="1">
    <location>
        <begin position="98"/>
        <end position="117"/>
    </location>
</feature>
<organism evidence="2">
    <name type="scientific">freshwater metagenome</name>
    <dbReference type="NCBI Taxonomy" id="449393"/>
    <lineage>
        <taxon>unclassified sequences</taxon>
        <taxon>metagenomes</taxon>
        <taxon>ecological metagenomes</taxon>
    </lineage>
</organism>
<gene>
    <name evidence="2" type="ORF">UFOPK2754_02943</name>
</gene>
<feature type="compositionally biased region" description="Low complexity" evidence="1">
    <location>
        <begin position="227"/>
        <end position="236"/>
    </location>
</feature>